<keyword evidence="3" id="KW-1185">Reference proteome</keyword>
<evidence type="ECO:0000259" key="1">
    <source>
        <dbReference type="Pfam" id="PF21784"/>
    </source>
</evidence>
<reference evidence="3" key="1">
    <citation type="journal article" date="2019" name="Int. J. Syst. Evol. Microbiol.">
        <title>The Global Catalogue of Microorganisms (GCM) 10K type strain sequencing project: providing services to taxonomists for standard genome sequencing and annotation.</title>
        <authorList>
            <consortium name="The Broad Institute Genomics Platform"/>
            <consortium name="The Broad Institute Genome Sequencing Center for Infectious Disease"/>
            <person name="Wu L."/>
            <person name="Ma J."/>
        </authorList>
    </citation>
    <scope>NUCLEOTIDE SEQUENCE [LARGE SCALE GENOMIC DNA]</scope>
    <source>
        <strain evidence="3">KCTC 32141</strain>
    </source>
</reference>
<evidence type="ECO:0000313" key="2">
    <source>
        <dbReference type="EMBL" id="MFD2824469.1"/>
    </source>
</evidence>
<dbReference type="RefSeq" id="WP_183490573.1">
    <property type="nucleotide sequence ID" value="NZ_JBHUOV010000010.1"/>
</dbReference>
<dbReference type="EMBL" id="JBHUOV010000010">
    <property type="protein sequence ID" value="MFD2824469.1"/>
    <property type="molecule type" value="Genomic_DNA"/>
</dbReference>
<feature type="domain" description="4-fold beta flower" evidence="1">
    <location>
        <begin position="5"/>
        <end position="83"/>
    </location>
</feature>
<proteinExistence type="predicted"/>
<gene>
    <name evidence="2" type="ORF">ACFS5M_12375</name>
</gene>
<evidence type="ECO:0000313" key="3">
    <source>
        <dbReference type="Proteomes" id="UP001597533"/>
    </source>
</evidence>
<name>A0ABW5WPU2_9FLAO</name>
<accession>A0ABW5WPU2</accession>
<organism evidence="2 3">
    <name type="scientific">Lacinutrix iliipiscaria</name>
    <dbReference type="NCBI Taxonomy" id="1230532"/>
    <lineage>
        <taxon>Bacteria</taxon>
        <taxon>Pseudomonadati</taxon>
        <taxon>Bacteroidota</taxon>
        <taxon>Flavobacteriia</taxon>
        <taxon>Flavobacteriales</taxon>
        <taxon>Flavobacteriaceae</taxon>
        <taxon>Lacinutrix</taxon>
    </lineage>
</organism>
<comment type="caution">
    <text evidence="2">The sequence shown here is derived from an EMBL/GenBank/DDBJ whole genome shotgun (WGS) entry which is preliminary data.</text>
</comment>
<dbReference type="Proteomes" id="UP001597533">
    <property type="component" value="Unassembled WGS sequence"/>
</dbReference>
<dbReference type="InterPro" id="IPR048911">
    <property type="entry name" value="Bflower"/>
</dbReference>
<dbReference type="Pfam" id="PF21784">
    <property type="entry name" value="Bflower"/>
    <property type="match status" value="1"/>
</dbReference>
<sequence length="101" mass="11971">MKTPIYKWSGNYWGFIYNNRIFDKDSNYKGWIDEENRAWNSDGEYIGEIISENYILRRDSKMQPMNKIPKIPPIPPIPPIPKIDRIGKIDKIGWTDVLDKL</sequence>
<protein>
    <submittedName>
        <fullName evidence="2">4-fold beta flower protein</fullName>
    </submittedName>
</protein>